<reference evidence="3 4" key="1">
    <citation type="submission" date="2018-06" db="EMBL/GenBank/DDBJ databases">
        <authorList>
            <consortium name="Pathogen Informatics"/>
            <person name="Doyle S."/>
        </authorList>
    </citation>
    <scope>NUCLEOTIDE SEQUENCE [LARGE SCALE GENOMIC DNA]</scope>
    <source>
        <strain evidence="3 4">NCTC7582</strain>
    </source>
</reference>
<dbReference type="EMBL" id="UAQE01000006">
    <property type="protein sequence ID" value="SPU40595.1"/>
    <property type="molecule type" value="Genomic_DNA"/>
</dbReference>
<accession>A0A2X1BWV4</accession>
<dbReference type="SUPFAM" id="SSF52540">
    <property type="entry name" value="P-loop containing nucleoside triphosphate hydrolases"/>
    <property type="match status" value="1"/>
</dbReference>
<feature type="region of interest" description="Disordered" evidence="1">
    <location>
        <begin position="1"/>
        <end position="25"/>
    </location>
</feature>
<dbReference type="InterPro" id="IPR027417">
    <property type="entry name" value="P-loop_NTPase"/>
</dbReference>
<dbReference type="Proteomes" id="UP000251431">
    <property type="component" value="Unassembled WGS sequence"/>
</dbReference>
<evidence type="ECO:0000256" key="1">
    <source>
        <dbReference type="SAM" id="MobiDB-lite"/>
    </source>
</evidence>
<evidence type="ECO:0000313" key="4">
    <source>
        <dbReference type="Proteomes" id="UP000251431"/>
    </source>
</evidence>
<dbReference type="PANTHER" id="PTHR30121">
    <property type="entry name" value="UNCHARACTERIZED PROTEIN YJGR-RELATED"/>
    <property type="match status" value="1"/>
</dbReference>
<protein>
    <submittedName>
        <fullName evidence="3">Conjugation protein</fullName>
    </submittedName>
</protein>
<feature type="domain" description="Helicase HerA central" evidence="2">
    <location>
        <begin position="282"/>
        <end position="352"/>
    </location>
</feature>
<proteinExistence type="predicted"/>
<dbReference type="Pfam" id="PF01935">
    <property type="entry name" value="DUF87"/>
    <property type="match status" value="1"/>
</dbReference>
<dbReference type="PANTHER" id="PTHR30121:SF6">
    <property type="entry name" value="SLR6007 PROTEIN"/>
    <property type="match status" value="1"/>
</dbReference>
<name>A0A2X1BWV4_9BACI</name>
<dbReference type="RefSeq" id="WP_112118852.1">
    <property type="nucleotide sequence ID" value="NZ_UAQE01000006.1"/>
</dbReference>
<dbReference type="InterPro" id="IPR002789">
    <property type="entry name" value="HerA_central"/>
</dbReference>
<evidence type="ECO:0000259" key="2">
    <source>
        <dbReference type="Pfam" id="PF01935"/>
    </source>
</evidence>
<dbReference type="AlphaFoldDB" id="A0A2X1BWV4"/>
<dbReference type="Gene3D" id="1.10.8.730">
    <property type="match status" value="1"/>
</dbReference>
<sequence>MFRKKSKKNKNNNQAMEQSNKDEKIALEDEIDVEDSLNMKPGIWDIISPEGVGILDRDEDSGVIKQSLGTRTHFRPFYVPRDGYPRKLRTNWLAQLTGSGECDVMLDIQKIPKSSSVRMLQKQNTILKSNLGYQLKRGNQDQIRDIKTKIEDNEILADETQFSENDSYHVGILGILYGDDKRELDKYSEFVEDSLACSFFKIVSTWGRVKKGFRSVTPLSKNEIPDAMRNLDRRSLATFAPFISGSGKFNGGIPIGVNMRTGQKEFYNAFGTPENRPDNYNMAILGVSGSGKSIAMKLLLARETTGMNVYSRLIDVEGEFVKITKRLGGVNITLSEESKIRINPLAINVSTIPFDPEDEELELLENSDQREIIERDGQKFIQFVPIREKINEATEFFDIVCRGKNQEEKGLSVFERNYLEDTLKYLYTEDPRFLYGTHPSTLYLDKPQVENGLIIQTKVKKPEPTLTDVYQYLVDTYGEEKDAQRLLAAIRPFLKDGSKPIFDGQTYFGKDFNIDIHTTRLVNFNLKDMEEGFLRPIAYHVILNYLWEYFVKNVENEMKKKIVYADEFWTMVDNDQTVSFAEKMARRARKRNAGFRIASQDFVRILQSKKARGVIQNTYTCMFFQQNQVDLTSIEENFNLTRGERALLFENPEKGEGILRIGKSSVHLRTDPSEEELLFIESNAAVLAERRQQRSFYKKVFQ</sequence>
<gene>
    <name evidence="3" type="ORF">NCTC7582_05139</name>
</gene>
<dbReference type="InterPro" id="IPR051162">
    <property type="entry name" value="T4SS_component"/>
</dbReference>
<organism evidence="3 4">
    <name type="scientific">Lysinibacillus capsici</name>
    <dbReference type="NCBI Taxonomy" id="2115968"/>
    <lineage>
        <taxon>Bacteria</taxon>
        <taxon>Bacillati</taxon>
        <taxon>Bacillota</taxon>
        <taxon>Bacilli</taxon>
        <taxon>Bacillales</taxon>
        <taxon>Bacillaceae</taxon>
        <taxon>Lysinibacillus</taxon>
    </lineage>
</organism>
<evidence type="ECO:0000313" key="3">
    <source>
        <dbReference type="EMBL" id="SPU40595.1"/>
    </source>
</evidence>
<dbReference type="Gene3D" id="3.40.50.300">
    <property type="entry name" value="P-loop containing nucleotide triphosphate hydrolases"/>
    <property type="match status" value="1"/>
</dbReference>
<feature type="compositionally biased region" description="Basic residues" evidence="1">
    <location>
        <begin position="1"/>
        <end position="10"/>
    </location>
</feature>